<dbReference type="AlphaFoldDB" id="A0A8X6V1K1"/>
<evidence type="ECO:0000313" key="2">
    <source>
        <dbReference type="Proteomes" id="UP000887159"/>
    </source>
</evidence>
<name>A0A8X6V1K1_TRICX</name>
<evidence type="ECO:0000313" key="1">
    <source>
        <dbReference type="EMBL" id="GFY01132.1"/>
    </source>
</evidence>
<proteinExistence type="predicted"/>
<keyword evidence="2" id="KW-1185">Reference proteome</keyword>
<protein>
    <recommendedName>
        <fullName evidence="3">Transposase IS30-like HTH domain-containing protein</fullName>
    </recommendedName>
</protein>
<comment type="caution">
    <text evidence="1">The sequence shown here is derived from an EMBL/GenBank/DDBJ whole genome shotgun (WGS) entry which is preliminary data.</text>
</comment>
<dbReference type="EMBL" id="BMAU01021225">
    <property type="protein sequence ID" value="GFY01132.1"/>
    <property type="molecule type" value="Genomic_DNA"/>
</dbReference>
<gene>
    <name evidence="1" type="ORF">TNCV_5075991</name>
</gene>
<dbReference type="Gene3D" id="1.10.10.60">
    <property type="entry name" value="Homeodomain-like"/>
    <property type="match status" value="1"/>
</dbReference>
<reference evidence="1" key="1">
    <citation type="submission" date="2020-08" db="EMBL/GenBank/DDBJ databases">
        <title>Multicomponent nature underlies the extraordinary mechanical properties of spider dragline silk.</title>
        <authorList>
            <person name="Kono N."/>
            <person name="Nakamura H."/>
            <person name="Mori M."/>
            <person name="Yoshida Y."/>
            <person name="Ohtoshi R."/>
            <person name="Malay A.D."/>
            <person name="Moran D.A.P."/>
            <person name="Tomita M."/>
            <person name="Numata K."/>
            <person name="Arakawa K."/>
        </authorList>
    </citation>
    <scope>NUCLEOTIDE SEQUENCE</scope>
</reference>
<accession>A0A8X6V1K1</accession>
<dbReference type="Proteomes" id="UP000887159">
    <property type="component" value="Unassembled WGS sequence"/>
</dbReference>
<evidence type="ECO:0008006" key="3">
    <source>
        <dbReference type="Google" id="ProtNLM"/>
    </source>
</evidence>
<sequence length="111" mass="12592">MFEKVSVFLDSPTVSTEEYGAVDDDNVFEAPIMADKDILQESRREDTLESGEIATEGYLSMIEKMPHRGIRAHYEKLSEFERGRIIELKEAGCANQGIARHMGRSDVAIRR</sequence>
<organism evidence="1 2">
    <name type="scientific">Trichonephila clavipes</name>
    <name type="common">Golden silk orbweaver</name>
    <name type="synonym">Nephila clavipes</name>
    <dbReference type="NCBI Taxonomy" id="2585209"/>
    <lineage>
        <taxon>Eukaryota</taxon>
        <taxon>Metazoa</taxon>
        <taxon>Ecdysozoa</taxon>
        <taxon>Arthropoda</taxon>
        <taxon>Chelicerata</taxon>
        <taxon>Arachnida</taxon>
        <taxon>Araneae</taxon>
        <taxon>Araneomorphae</taxon>
        <taxon>Entelegynae</taxon>
        <taxon>Araneoidea</taxon>
        <taxon>Nephilidae</taxon>
        <taxon>Trichonephila</taxon>
    </lineage>
</organism>